<feature type="compositionally biased region" description="Low complexity" evidence="1">
    <location>
        <begin position="76"/>
        <end position="88"/>
    </location>
</feature>
<evidence type="ECO:0000313" key="2">
    <source>
        <dbReference type="EMBL" id="MDY5154117.1"/>
    </source>
</evidence>
<reference evidence="2" key="1">
    <citation type="submission" date="2023-10" db="EMBL/GenBank/DDBJ databases">
        <title>Whole Genome based description of the genera Actinobaculum and Actinotignum reveals a complex phylogenetic relationship within the species included in the genus Actinotignum.</title>
        <authorList>
            <person name="Jensen C.S."/>
            <person name="Dargis R."/>
            <person name="Kemp M."/>
            <person name="Christensen J.J."/>
        </authorList>
    </citation>
    <scope>NUCLEOTIDE SEQUENCE</scope>
    <source>
        <strain evidence="2">Actinobaculum_suis_CCUG19206T</strain>
    </source>
</reference>
<proteinExistence type="predicted"/>
<evidence type="ECO:0000256" key="1">
    <source>
        <dbReference type="SAM" id="MobiDB-lite"/>
    </source>
</evidence>
<name>A0AAW9HK01_9ACTO</name>
<sequence length="138" mass="15465">KAIPELQPALPHQQQSKSIKLAHYQAPKHHTHTPQNQHPKQGTSPTRRATSSLTTKQTKVKPKPNKTQAQPLPASQNHQQTTTNQNQNPRNKPKTSPPEATTPTGDSRKQYPPHPKNTNQNPSDTKHTPTKPHQHNKN</sequence>
<protein>
    <recommendedName>
        <fullName evidence="4">Attachment glycoprotein</fullName>
    </recommendedName>
</protein>
<accession>A0AAW9HK01</accession>
<organism evidence="2 3">
    <name type="scientific">Actinobaculum suis</name>
    <dbReference type="NCBI Taxonomy" id="1657"/>
    <lineage>
        <taxon>Bacteria</taxon>
        <taxon>Bacillati</taxon>
        <taxon>Actinomycetota</taxon>
        <taxon>Actinomycetes</taxon>
        <taxon>Actinomycetales</taxon>
        <taxon>Actinomycetaceae</taxon>
        <taxon>Actinobaculum</taxon>
    </lineage>
</organism>
<dbReference type="AlphaFoldDB" id="A0AAW9HK01"/>
<feature type="non-terminal residue" evidence="2">
    <location>
        <position position="1"/>
    </location>
</feature>
<feature type="compositionally biased region" description="Basic residues" evidence="1">
    <location>
        <begin position="128"/>
        <end position="138"/>
    </location>
</feature>
<feature type="region of interest" description="Disordered" evidence="1">
    <location>
        <begin position="1"/>
        <end position="138"/>
    </location>
</feature>
<feature type="compositionally biased region" description="Polar residues" evidence="1">
    <location>
        <begin position="65"/>
        <end position="75"/>
    </location>
</feature>
<dbReference type="Proteomes" id="UP001273799">
    <property type="component" value="Unassembled WGS sequence"/>
</dbReference>
<evidence type="ECO:0008006" key="4">
    <source>
        <dbReference type="Google" id="ProtNLM"/>
    </source>
</evidence>
<gene>
    <name evidence="2" type="ORF">R6G71_08740</name>
</gene>
<feature type="non-terminal residue" evidence="2">
    <location>
        <position position="138"/>
    </location>
</feature>
<feature type="compositionally biased region" description="Polar residues" evidence="1">
    <location>
        <begin position="33"/>
        <end position="57"/>
    </location>
</feature>
<dbReference type="RefSeq" id="WP_320753542.1">
    <property type="nucleotide sequence ID" value="NZ_JAWNFU010000017.1"/>
</dbReference>
<dbReference type="EMBL" id="JAWNFU010000017">
    <property type="protein sequence ID" value="MDY5154117.1"/>
    <property type="molecule type" value="Genomic_DNA"/>
</dbReference>
<comment type="caution">
    <text evidence="2">The sequence shown here is derived from an EMBL/GenBank/DDBJ whole genome shotgun (WGS) entry which is preliminary data.</text>
</comment>
<evidence type="ECO:0000313" key="3">
    <source>
        <dbReference type="Proteomes" id="UP001273799"/>
    </source>
</evidence>